<dbReference type="Pfam" id="PF09485">
    <property type="entry name" value="CRISPR_Cse2"/>
    <property type="match status" value="1"/>
</dbReference>
<feature type="region of interest" description="Disordered" evidence="1">
    <location>
        <begin position="597"/>
        <end position="622"/>
    </location>
</feature>
<dbReference type="KEGG" id="nal:B005_5409"/>
<organism evidence="2 3">
    <name type="scientific">Nocardiopsis alba (strain ATCC BAA-2165 / BE74)</name>
    <dbReference type="NCBI Taxonomy" id="1205910"/>
    <lineage>
        <taxon>Bacteria</taxon>
        <taxon>Bacillati</taxon>
        <taxon>Actinomycetota</taxon>
        <taxon>Actinomycetes</taxon>
        <taxon>Streptosporangiales</taxon>
        <taxon>Nocardiopsidaceae</taxon>
        <taxon>Nocardiopsis</taxon>
    </lineage>
</organism>
<dbReference type="InterPro" id="IPR013382">
    <property type="entry name" value="CRISPR-assoc_prot_Cse2"/>
</dbReference>
<reference evidence="2 3" key="1">
    <citation type="journal article" date="2012" name="J. Bacteriol.">
        <title>Whole-Genome Sequence of Nocardiopsis alba Strain ATCC BAA-2165, Associated with Honeybees.</title>
        <authorList>
            <person name="Qiao J."/>
            <person name="Chen L."/>
            <person name="Li Y."/>
            <person name="Wang J."/>
            <person name="Zhang W."/>
            <person name="Chen S."/>
        </authorList>
    </citation>
    <scope>NUCLEOTIDE SEQUENCE [LARGE SCALE GENOMIC DNA]</scope>
    <source>
        <strain evidence="3">ATCC BAA-2165 / BE74</strain>
    </source>
</reference>
<accession>J7L2P6</accession>
<dbReference type="Proteomes" id="UP000003779">
    <property type="component" value="Chromosome"/>
</dbReference>
<dbReference type="AlphaFoldDB" id="J7L2P6"/>
<evidence type="ECO:0000256" key="1">
    <source>
        <dbReference type="SAM" id="MobiDB-lite"/>
    </source>
</evidence>
<name>J7L2P6_NOCAA</name>
<dbReference type="Gene3D" id="1.10.520.40">
    <property type="entry name" value="CRISPR-associated protein Cse2"/>
    <property type="match status" value="1"/>
</dbReference>
<sequence length="622" mass="69286">MIEHSGNYNQFFDHHHLDHPEPLPADAAFRAMLAQHAYGPGGRARIPGKSTLGPTLTNLSVGRLVGRVRVIALGNSLGDTLRLNMAPLDTTVEPLADDTAESGDTVGSALSVATHLNLTWEQENSPEPRRRFDRKPPPRRVYDLADLYTSLGRSILLRPTRTSEGVPVLTEDGSPTVDRVLVAAGEILDVRSPALMQDAAYITTSQGERKPLWPSLSRALWREAHALYASSADRGRGADLYGRLSGLPARPLRLWAVGLVTNQSSALTWVEDDFPLYPGREVQLRHAATQGSVIAEYVARSLGRAAHAAWKVVYPNPKPSDKKQQIARFDAQPEHWAGTAEPFHLLLEEAVRYEPPHEPVEAVHAYAATLVESAEDLLGQRLGSLPYNLQGFQARNRASRALTHHLCSDRAPEELREVARMTFVQRSEDVSVSEESRRLAGWLAGLVHSRDYGRLADLRRSNLKTNTHIEAGWFSGPRSRDEEQDQARQIVFRQVAFLYALYHRGESRPHYGKGSLGTALHRVGDSAGHGPDNPGARRLMDRIVMSRRLPQRHLQHAIDRLRSCEKRPPEWAGLADDLLLWNDRKAKVAERWAVDFLEPPSSAPKRSKNTTPETTTTKREEA</sequence>
<proteinExistence type="predicted"/>
<dbReference type="HOGENOM" id="CLU_439299_0_0_11"/>
<dbReference type="PATRIC" id="fig|1205910.3.peg.5119"/>
<gene>
    <name evidence="2" type="ordered locus">B005_5409</name>
</gene>
<dbReference type="STRING" id="1205910.B005_5409"/>
<dbReference type="EMBL" id="CP003788">
    <property type="protein sequence ID" value="AFR07933.1"/>
    <property type="molecule type" value="Genomic_DNA"/>
</dbReference>
<dbReference type="InterPro" id="IPR038287">
    <property type="entry name" value="Cse2_sf"/>
</dbReference>
<dbReference type="Pfam" id="PF09481">
    <property type="entry name" value="CRISPR_Cse1"/>
    <property type="match status" value="1"/>
</dbReference>
<dbReference type="Gene3D" id="1.10.132.100">
    <property type="match status" value="1"/>
</dbReference>
<evidence type="ECO:0000313" key="2">
    <source>
        <dbReference type="EMBL" id="AFR07933.1"/>
    </source>
</evidence>
<reference evidence="3" key="2">
    <citation type="submission" date="2012-08" db="EMBL/GenBank/DDBJ databases">
        <title>Whole-genome sequence of Nocardiopsis alba strain ATCC BAA-2165 associated with honeybees.</title>
        <authorList>
            <person name="Qiao J."/>
            <person name="Chen L."/>
            <person name="Li Y."/>
            <person name="Wang J."/>
            <person name="Zhang W."/>
            <person name="Chen S."/>
        </authorList>
    </citation>
    <scope>NUCLEOTIDE SEQUENCE [LARGE SCALE GENOMIC DNA]</scope>
    <source>
        <strain evidence="3">ATCC BAA-2165 / BE74</strain>
    </source>
</reference>
<dbReference type="NCBIfam" id="TIGR02548">
    <property type="entry name" value="casB_cse2"/>
    <property type="match status" value="1"/>
</dbReference>
<dbReference type="InterPro" id="IPR013381">
    <property type="entry name" value="CRISPR-assoc_prot_Cse1"/>
</dbReference>
<protein>
    <submittedName>
        <fullName evidence="2">CRISPR-associated Cse1 family protein</fullName>
    </submittedName>
</protein>
<evidence type="ECO:0000313" key="3">
    <source>
        <dbReference type="Proteomes" id="UP000003779"/>
    </source>
</evidence>
<dbReference type="eggNOG" id="ENOG5031SZV">
    <property type="taxonomic scope" value="Bacteria"/>
</dbReference>